<proteinExistence type="predicted"/>
<evidence type="ECO:0000313" key="1">
    <source>
        <dbReference type="EMBL" id="PCI79201.1"/>
    </source>
</evidence>
<reference evidence="2" key="1">
    <citation type="submission" date="2017-08" db="EMBL/GenBank/DDBJ databases">
        <title>A dynamic microbial community with high functional redundancy inhabits the cold, oxic subseafloor aquifer.</title>
        <authorList>
            <person name="Tully B.J."/>
            <person name="Wheat C.G."/>
            <person name="Glazer B.T."/>
            <person name="Huber J.A."/>
        </authorList>
    </citation>
    <scope>NUCLEOTIDE SEQUENCE [LARGE SCALE GENOMIC DNA]</scope>
</reference>
<dbReference type="EMBL" id="NVUL01000020">
    <property type="protein sequence ID" value="PCI79201.1"/>
    <property type="molecule type" value="Genomic_DNA"/>
</dbReference>
<organism evidence="1 2">
    <name type="scientific">SAR86 cluster bacterium</name>
    <dbReference type="NCBI Taxonomy" id="2030880"/>
    <lineage>
        <taxon>Bacteria</taxon>
        <taxon>Pseudomonadati</taxon>
        <taxon>Pseudomonadota</taxon>
        <taxon>Gammaproteobacteria</taxon>
        <taxon>SAR86 cluster</taxon>
    </lineage>
</organism>
<protein>
    <recommendedName>
        <fullName evidence="3">DUF1840 domain-containing protein</fullName>
    </recommendedName>
</protein>
<name>A0A2A4XA89_9GAMM</name>
<gene>
    <name evidence="1" type="ORF">COB20_05305</name>
</gene>
<dbReference type="AlphaFoldDB" id="A0A2A4XA89"/>
<dbReference type="Proteomes" id="UP000218767">
    <property type="component" value="Unassembled WGS sequence"/>
</dbReference>
<comment type="caution">
    <text evidence="1">The sequence shown here is derived from an EMBL/GenBank/DDBJ whole genome shotgun (WGS) entry which is preliminary data.</text>
</comment>
<dbReference type="Pfam" id="PF08895">
    <property type="entry name" value="DUF1840"/>
    <property type="match status" value="1"/>
</dbReference>
<dbReference type="InterPro" id="IPR014991">
    <property type="entry name" value="DUF1840"/>
</dbReference>
<evidence type="ECO:0000313" key="2">
    <source>
        <dbReference type="Proteomes" id="UP000218767"/>
    </source>
</evidence>
<accession>A0A2A4XA89</accession>
<evidence type="ECO:0008006" key="3">
    <source>
        <dbReference type="Google" id="ProtNLM"/>
    </source>
</evidence>
<sequence length="101" mass="11252">MLIKFESKKVAPFIMQSQIAEQILTMAGQGGRIEGSISGGAISEALASLEKALSEQSEIPEESIEEDEEQERISLAARAAPFREMLRHALQIDCYVMWRPE</sequence>